<evidence type="ECO:0000256" key="1">
    <source>
        <dbReference type="SAM" id="SignalP"/>
    </source>
</evidence>
<gene>
    <name evidence="2" type="ORF">QN277_012582</name>
</gene>
<name>A0AAE1TD62_9FABA</name>
<keyword evidence="1" id="KW-0732">Signal</keyword>
<dbReference type="EMBL" id="JAWXYG010000002">
    <property type="protein sequence ID" value="KAK4281042.1"/>
    <property type="molecule type" value="Genomic_DNA"/>
</dbReference>
<evidence type="ECO:0008006" key="4">
    <source>
        <dbReference type="Google" id="ProtNLM"/>
    </source>
</evidence>
<dbReference type="Proteomes" id="UP001293593">
    <property type="component" value="Unassembled WGS sequence"/>
</dbReference>
<feature type="signal peptide" evidence="1">
    <location>
        <begin position="1"/>
        <end position="23"/>
    </location>
</feature>
<dbReference type="AlphaFoldDB" id="A0AAE1TD62"/>
<organism evidence="2 3">
    <name type="scientific">Acacia crassicarpa</name>
    <name type="common">northern wattle</name>
    <dbReference type="NCBI Taxonomy" id="499986"/>
    <lineage>
        <taxon>Eukaryota</taxon>
        <taxon>Viridiplantae</taxon>
        <taxon>Streptophyta</taxon>
        <taxon>Embryophyta</taxon>
        <taxon>Tracheophyta</taxon>
        <taxon>Spermatophyta</taxon>
        <taxon>Magnoliopsida</taxon>
        <taxon>eudicotyledons</taxon>
        <taxon>Gunneridae</taxon>
        <taxon>Pentapetalae</taxon>
        <taxon>rosids</taxon>
        <taxon>fabids</taxon>
        <taxon>Fabales</taxon>
        <taxon>Fabaceae</taxon>
        <taxon>Caesalpinioideae</taxon>
        <taxon>mimosoid clade</taxon>
        <taxon>Acacieae</taxon>
        <taxon>Acacia</taxon>
    </lineage>
</organism>
<comment type="caution">
    <text evidence="2">The sequence shown here is derived from an EMBL/GenBank/DDBJ whole genome shotgun (WGS) entry which is preliminary data.</text>
</comment>
<evidence type="ECO:0000313" key="2">
    <source>
        <dbReference type="EMBL" id="KAK4281042.1"/>
    </source>
</evidence>
<proteinExistence type="predicted"/>
<protein>
    <recommendedName>
        <fullName evidence="4">Secreted protein</fullName>
    </recommendedName>
</protein>
<reference evidence="2" key="1">
    <citation type="submission" date="2023-10" db="EMBL/GenBank/DDBJ databases">
        <title>Chromosome-level genome of the transformable northern wattle, Acacia crassicarpa.</title>
        <authorList>
            <person name="Massaro I."/>
            <person name="Sinha N.R."/>
            <person name="Poethig S."/>
            <person name="Leichty A.R."/>
        </authorList>
    </citation>
    <scope>NUCLEOTIDE SEQUENCE</scope>
    <source>
        <strain evidence="2">Acra3RX</strain>
        <tissue evidence="2">Leaf</tissue>
    </source>
</reference>
<feature type="chain" id="PRO_5041980280" description="Secreted protein" evidence="1">
    <location>
        <begin position="24"/>
        <end position="84"/>
    </location>
</feature>
<sequence>MRMTTLNLLSRSLIFPLIEAVMARDSLLSTKPSLALFVSISLSPLRCSDNAIDSCKTNPGLEGMQELGSCTIPGNSKISKIWAF</sequence>
<accession>A0AAE1TD62</accession>
<evidence type="ECO:0000313" key="3">
    <source>
        <dbReference type="Proteomes" id="UP001293593"/>
    </source>
</evidence>
<keyword evidence="3" id="KW-1185">Reference proteome</keyword>